<organism evidence="5 6">
    <name type="scientific">Paenibacillus donghaensis</name>
    <dbReference type="NCBI Taxonomy" id="414771"/>
    <lineage>
        <taxon>Bacteria</taxon>
        <taxon>Bacillati</taxon>
        <taxon>Bacillota</taxon>
        <taxon>Bacilli</taxon>
        <taxon>Bacillales</taxon>
        <taxon>Paenibacillaceae</taxon>
        <taxon>Paenibacillus</taxon>
    </lineage>
</organism>
<protein>
    <recommendedName>
        <fullName evidence="4">ABC transporter domain-containing protein</fullName>
    </recommendedName>
</protein>
<dbReference type="InterPro" id="IPR003593">
    <property type="entry name" value="AAA+_ATPase"/>
</dbReference>
<reference evidence="5 6" key="1">
    <citation type="submission" date="2017-06" db="EMBL/GenBank/DDBJ databases">
        <title>Complete genome sequence of Paenibacillus donghaensis KCTC 13049T isolated from East Sea sediment, South Korea.</title>
        <authorList>
            <person name="Jung B.K."/>
            <person name="Hong S.-J."/>
            <person name="Shin J.-H."/>
        </authorList>
    </citation>
    <scope>NUCLEOTIDE SEQUENCE [LARGE SCALE GENOMIC DNA]</scope>
    <source>
        <strain evidence="5 6">KCTC 13049</strain>
    </source>
</reference>
<dbReference type="RefSeq" id="WP_087916137.1">
    <property type="nucleotide sequence ID" value="NZ_CP021780.1"/>
</dbReference>
<keyword evidence="6" id="KW-1185">Reference proteome</keyword>
<keyword evidence="1" id="KW-0813">Transport</keyword>
<keyword evidence="2" id="KW-0547">Nucleotide-binding</keyword>
<evidence type="ECO:0000256" key="2">
    <source>
        <dbReference type="ARBA" id="ARBA00022741"/>
    </source>
</evidence>
<proteinExistence type="predicted"/>
<dbReference type="PROSITE" id="PS50893">
    <property type="entry name" value="ABC_TRANSPORTER_2"/>
    <property type="match status" value="1"/>
</dbReference>
<gene>
    <name evidence="5" type="ORF">B9T62_15900</name>
</gene>
<evidence type="ECO:0000256" key="1">
    <source>
        <dbReference type="ARBA" id="ARBA00022448"/>
    </source>
</evidence>
<evidence type="ECO:0000256" key="3">
    <source>
        <dbReference type="ARBA" id="ARBA00022840"/>
    </source>
</evidence>
<keyword evidence="3" id="KW-0067">ATP-binding</keyword>
<dbReference type="KEGG" id="pdh:B9T62_15900"/>
<evidence type="ECO:0000313" key="5">
    <source>
        <dbReference type="EMBL" id="ASA22133.1"/>
    </source>
</evidence>
<dbReference type="SUPFAM" id="SSF52540">
    <property type="entry name" value="P-loop containing nucleoside triphosphate hydrolases"/>
    <property type="match status" value="1"/>
</dbReference>
<dbReference type="OrthoDB" id="2290519at2"/>
<dbReference type="InterPro" id="IPR027417">
    <property type="entry name" value="P-loop_NTPase"/>
</dbReference>
<dbReference type="Gene3D" id="3.40.50.300">
    <property type="entry name" value="P-loop containing nucleotide triphosphate hydrolases"/>
    <property type="match status" value="1"/>
</dbReference>
<feature type="domain" description="ABC transporter" evidence="4">
    <location>
        <begin position="17"/>
        <end position="237"/>
    </location>
</feature>
<dbReference type="SMART" id="SM00382">
    <property type="entry name" value="AAA"/>
    <property type="match status" value="1"/>
</dbReference>
<dbReference type="PANTHER" id="PTHR42939">
    <property type="entry name" value="ABC TRANSPORTER ATP-BINDING PROTEIN ALBC-RELATED"/>
    <property type="match status" value="1"/>
</dbReference>
<dbReference type="AlphaFoldDB" id="A0A2Z2KG15"/>
<dbReference type="PANTHER" id="PTHR42939:SF1">
    <property type="entry name" value="ABC TRANSPORTER ATP-BINDING PROTEIN ALBC-RELATED"/>
    <property type="match status" value="1"/>
</dbReference>
<dbReference type="InterPro" id="IPR051782">
    <property type="entry name" value="ABC_Transporter_VariousFunc"/>
</dbReference>
<accession>A0A2Z2KG15</accession>
<dbReference type="Proteomes" id="UP000249890">
    <property type="component" value="Chromosome"/>
</dbReference>
<dbReference type="EMBL" id="CP021780">
    <property type="protein sequence ID" value="ASA22133.1"/>
    <property type="molecule type" value="Genomic_DNA"/>
</dbReference>
<name>A0A2Z2KG15_9BACL</name>
<dbReference type="GO" id="GO:0005524">
    <property type="term" value="F:ATP binding"/>
    <property type="evidence" value="ECO:0007669"/>
    <property type="project" value="UniProtKB-KW"/>
</dbReference>
<dbReference type="GO" id="GO:0016887">
    <property type="term" value="F:ATP hydrolysis activity"/>
    <property type="evidence" value="ECO:0007669"/>
    <property type="project" value="InterPro"/>
</dbReference>
<dbReference type="InterPro" id="IPR003439">
    <property type="entry name" value="ABC_transporter-like_ATP-bd"/>
</dbReference>
<sequence length="317" mass="33731">MEVQAGILQATHGSSVMELVQVTKIYSGVAVLEEISLKVKPGTATAVLGHNGSGKSTLLSVMAGLVQPTSGQLMRTMPGLSIGYAPEAFPAVRFTPEQYLRSMGRIRGMTPAAVEITMEKLLRDLDLKPFSNQPMPCFSKGMLQKVNLMQSLLTRPGLLLLDEPLSGLDAASMEACTELLLQLKQEGTAMMFSAHEPLLVEALADNVHLLQAGRTVEVMEAKAYLGLAASVSILCTGLTAEAHQQVQKLPGFIAMKPVVLQPGEKEMNLTFLGAVCDDTLRYLLGAGASIQSVQRHGSAGGTLVQQAERNMTGDGGR</sequence>
<evidence type="ECO:0000259" key="4">
    <source>
        <dbReference type="PROSITE" id="PS50893"/>
    </source>
</evidence>
<dbReference type="Pfam" id="PF00005">
    <property type="entry name" value="ABC_tran"/>
    <property type="match status" value="1"/>
</dbReference>
<evidence type="ECO:0000313" key="6">
    <source>
        <dbReference type="Proteomes" id="UP000249890"/>
    </source>
</evidence>